<reference evidence="2" key="1">
    <citation type="submission" date="2021-02" db="EMBL/GenBank/DDBJ databases">
        <authorList>
            <person name="Nowell W R."/>
        </authorList>
    </citation>
    <scope>NUCLEOTIDE SEQUENCE</scope>
</reference>
<feature type="region of interest" description="Disordered" evidence="1">
    <location>
        <begin position="1"/>
        <end position="23"/>
    </location>
</feature>
<proteinExistence type="predicted"/>
<dbReference type="AlphaFoldDB" id="A0A8S2UM58"/>
<gene>
    <name evidence="2" type="ORF">GIL414_LOCUS28020</name>
</gene>
<dbReference type="EMBL" id="CAJOBJ010046374">
    <property type="protein sequence ID" value="CAF4351910.1"/>
    <property type="molecule type" value="Genomic_DNA"/>
</dbReference>
<organism evidence="2 3">
    <name type="scientific">Rotaria magnacalcarata</name>
    <dbReference type="NCBI Taxonomy" id="392030"/>
    <lineage>
        <taxon>Eukaryota</taxon>
        <taxon>Metazoa</taxon>
        <taxon>Spiralia</taxon>
        <taxon>Gnathifera</taxon>
        <taxon>Rotifera</taxon>
        <taxon>Eurotatoria</taxon>
        <taxon>Bdelloidea</taxon>
        <taxon>Philodinida</taxon>
        <taxon>Philodinidae</taxon>
        <taxon>Rotaria</taxon>
    </lineage>
</organism>
<name>A0A8S2UM58_9BILA</name>
<evidence type="ECO:0000313" key="3">
    <source>
        <dbReference type="Proteomes" id="UP000681720"/>
    </source>
</evidence>
<feature type="non-terminal residue" evidence="2">
    <location>
        <position position="23"/>
    </location>
</feature>
<accession>A0A8S2UM58</accession>
<evidence type="ECO:0000313" key="2">
    <source>
        <dbReference type="EMBL" id="CAF4351910.1"/>
    </source>
</evidence>
<evidence type="ECO:0000256" key="1">
    <source>
        <dbReference type="SAM" id="MobiDB-lite"/>
    </source>
</evidence>
<comment type="caution">
    <text evidence="2">The sequence shown here is derived from an EMBL/GenBank/DDBJ whole genome shotgun (WGS) entry which is preliminary data.</text>
</comment>
<sequence length="23" mass="2573">MSQARVTTRFLDVGEDPNKTLPP</sequence>
<protein>
    <submittedName>
        <fullName evidence="2">Uncharacterized protein</fullName>
    </submittedName>
</protein>
<dbReference type="Proteomes" id="UP000681720">
    <property type="component" value="Unassembled WGS sequence"/>
</dbReference>